<evidence type="ECO:0000256" key="3">
    <source>
        <dbReference type="ARBA" id="ARBA00021539"/>
    </source>
</evidence>
<feature type="transmembrane region" description="Helical" evidence="10">
    <location>
        <begin position="12"/>
        <end position="33"/>
    </location>
</feature>
<dbReference type="GO" id="GO:0015628">
    <property type="term" value="P:protein secretion by the type II secretion system"/>
    <property type="evidence" value="ECO:0007669"/>
    <property type="project" value="InterPro"/>
</dbReference>
<evidence type="ECO:0000256" key="6">
    <source>
        <dbReference type="ARBA" id="ARBA00022519"/>
    </source>
</evidence>
<dbReference type="NCBIfam" id="TIGR02532">
    <property type="entry name" value="IV_pilin_GFxxxE"/>
    <property type="match status" value="1"/>
</dbReference>
<gene>
    <name evidence="11" type="ORF">DBW64_06520</name>
</gene>
<protein>
    <recommendedName>
        <fullName evidence="3">Type II secretion system protein J</fullName>
    </recommendedName>
</protein>
<dbReference type="Pfam" id="PF11612">
    <property type="entry name" value="T2SSJ"/>
    <property type="match status" value="1"/>
</dbReference>
<keyword evidence="7 10" id="KW-0812">Transmembrane</keyword>
<dbReference type="Proteomes" id="UP000252289">
    <property type="component" value="Unassembled WGS sequence"/>
</dbReference>
<dbReference type="Pfam" id="PF07963">
    <property type="entry name" value="N_methyl"/>
    <property type="match status" value="1"/>
</dbReference>
<evidence type="ECO:0000256" key="10">
    <source>
        <dbReference type="SAM" id="Phobius"/>
    </source>
</evidence>
<evidence type="ECO:0000256" key="5">
    <source>
        <dbReference type="ARBA" id="ARBA00022481"/>
    </source>
</evidence>
<evidence type="ECO:0000256" key="7">
    <source>
        <dbReference type="ARBA" id="ARBA00022692"/>
    </source>
</evidence>
<evidence type="ECO:0000313" key="12">
    <source>
        <dbReference type="Proteomes" id="UP000252289"/>
    </source>
</evidence>
<proteinExistence type="inferred from homology"/>
<keyword evidence="9 10" id="KW-0472">Membrane</keyword>
<dbReference type="AlphaFoldDB" id="A0A368EEH3"/>
<keyword evidence="4" id="KW-1003">Cell membrane</keyword>
<evidence type="ECO:0000256" key="8">
    <source>
        <dbReference type="ARBA" id="ARBA00022989"/>
    </source>
</evidence>
<evidence type="ECO:0000256" key="2">
    <source>
        <dbReference type="ARBA" id="ARBA00011084"/>
    </source>
</evidence>
<accession>A0A368EEH3</accession>
<dbReference type="InterPro" id="IPR012902">
    <property type="entry name" value="N_methyl_site"/>
</dbReference>
<evidence type="ECO:0000313" key="11">
    <source>
        <dbReference type="EMBL" id="RCL82499.1"/>
    </source>
</evidence>
<evidence type="ECO:0000256" key="4">
    <source>
        <dbReference type="ARBA" id="ARBA00022475"/>
    </source>
</evidence>
<dbReference type="SUPFAM" id="SSF54523">
    <property type="entry name" value="Pili subunits"/>
    <property type="match status" value="1"/>
</dbReference>
<keyword evidence="6" id="KW-0997">Cell inner membrane</keyword>
<reference evidence="11 12" key="1">
    <citation type="journal article" date="2018" name="Microbiome">
        <title>Fine metagenomic profile of the Mediterranean stratified and mixed water columns revealed by assembly and recruitment.</title>
        <authorList>
            <person name="Haro-Moreno J.M."/>
            <person name="Lopez-Perez M."/>
            <person name="De La Torre J.R."/>
            <person name="Picazo A."/>
            <person name="Camacho A."/>
            <person name="Rodriguez-Valera F."/>
        </authorList>
    </citation>
    <scope>NUCLEOTIDE SEQUENCE [LARGE SCALE GENOMIC DNA]</scope>
    <source>
        <strain evidence="11">MED-G50</strain>
    </source>
</reference>
<dbReference type="InterPro" id="IPR045584">
    <property type="entry name" value="Pilin-like"/>
</dbReference>
<dbReference type="PROSITE" id="PS00409">
    <property type="entry name" value="PROKAR_NTER_METHYL"/>
    <property type="match status" value="1"/>
</dbReference>
<sequence length="225" mass="24996">MSEKGFSLVETLLAMFLLSLVSMTALVMLNGYFRGSAAIGSASTRLSEMMSAREQLADDLLHAVIRPSGAADMPVIFYGDMRASCFLRLTRRAGPVAIYDSRGTDIESVRYCLEDGTLMRQAYDRPDAVRDTPQRRYKLIDNIETVEIRFLVNNAWVREWRIATPSAYAQTDVSAFNPKGVSGLSADDLPSLVEVRWTVTDDGVSRDYVHYFRTGRNRGSSSGGV</sequence>
<dbReference type="GO" id="GO:0005886">
    <property type="term" value="C:plasma membrane"/>
    <property type="evidence" value="ECO:0007669"/>
    <property type="project" value="UniProtKB-SubCell"/>
</dbReference>
<dbReference type="PANTHER" id="PTHR39583:SF2">
    <property type="entry name" value="TYPE II SECRETION SYSTEM PROTEIN J"/>
    <property type="match status" value="1"/>
</dbReference>
<dbReference type="EMBL" id="QOQK01000046">
    <property type="protein sequence ID" value="RCL82499.1"/>
    <property type="molecule type" value="Genomic_DNA"/>
</dbReference>
<dbReference type="Gene3D" id="3.10.610.10">
    <property type="entry name" value="GSPII I/J protein-like"/>
    <property type="match status" value="1"/>
</dbReference>
<keyword evidence="8 10" id="KW-1133">Transmembrane helix</keyword>
<dbReference type="GO" id="GO:0015627">
    <property type="term" value="C:type II protein secretion system complex"/>
    <property type="evidence" value="ECO:0007669"/>
    <property type="project" value="InterPro"/>
</dbReference>
<name>A0A368EEH3_9PROT</name>
<comment type="similarity">
    <text evidence="2">Belongs to the GSP J family.</text>
</comment>
<evidence type="ECO:0000256" key="9">
    <source>
        <dbReference type="ARBA" id="ARBA00023136"/>
    </source>
</evidence>
<comment type="caution">
    <text evidence="11">The sequence shown here is derived from an EMBL/GenBank/DDBJ whole genome shotgun (WGS) entry which is preliminary data.</text>
</comment>
<evidence type="ECO:0000256" key="1">
    <source>
        <dbReference type="ARBA" id="ARBA00004377"/>
    </source>
</evidence>
<dbReference type="PANTHER" id="PTHR39583">
    <property type="entry name" value="TYPE II SECRETION SYSTEM PROTEIN J-RELATED"/>
    <property type="match status" value="1"/>
</dbReference>
<dbReference type="InterPro" id="IPR051621">
    <property type="entry name" value="T2SS_protein_J"/>
</dbReference>
<keyword evidence="5" id="KW-0488">Methylation</keyword>
<dbReference type="InterPro" id="IPR010055">
    <property type="entry name" value="T2SS_protein-GspJ"/>
</dbReference>
<comment type="subcellular location">
    <subcellularLocation>
        <location evidence="1">Cell inner membrane</location>
        <topology evidence="1">Single-pass membrane protein</topology>
    </subcellularLocation>
</comment>
<organism evidence="11 12">
    <name type="scientific">PS1 clade bacterium</name>
    <dbReference type="NCBI Taxonomy" id="2175152"/>
    <lineage>
        <taxon>Bacteria</taxon>
        <taxon>Pseudomonadati</taxon>
        <taxon>Pseudomonadota</taxon>
        <taxon>Alphaproteobacteria</taxon>
        <taxon>PS1 clade</taxon>
    </lineage>
</organism>